<evidence type="ECO:0000256" key="1">
    <source>
        <dbReference type="SAM" id="MobiDB-lite"/>
    </source>
</evidence>
<feature type="compositionally biased region" description="Basic and acidic residues" evidence="1">
    <location>
        <begin position="162"/>
        <end position="175"/>
    </location>
</feature>
<gene>
    <name evidence="2" type="ORF">CYLTODRAFT_76338</name>
</gene>
<feature type="region of interest" description="Disordered" evidence="1">
    <location>
        <begin position="142"/>
        <end position="175"/>
    </location>
</feature>
<keyword evidence="3" id="KW-1185">Reference proteome</keyword>
<evidence type="ECO:0000313" key="2">
    <source>
        <dbReference type="EMBL" id="KIY65064.1"/>
    </source>
</evidence>
<feature type="compositionally biased region" description="Basic and acidic residues" evidence="1">
    <location>
        <begin position="144"/>
        <end position="153"/>
    </location>
</feature>
<protein>
    <submittedName>
        <fullName evidence="2">Uncharacterized protein</fullName>
    </submittedName>
</protein>
<reference evidence="2 3" key="1">
    <citation type="journal article" date="2015" name="Fungal Genet. Biol.">
        <title>Evolution of novel wood decay mechanisms in Agaricales revealed by the genome sequences of Fistulina hepatica and Cylindrobasidium torrendii.</title>
        <authorList>
            <person name="Floudas D."/>
            <person name="Held B.W."/>
            <person name="Riley R."/>
            <person name="Nagy L.G."/>
            <person name="Koehler G."/>
            <person name="Ransdell A.S."/>
            <person name="Younus H."/>
            <person name="Chow J."/>
            <person name="Chiniquy J."/>
            <person name="Lipzen A."/>
            <person name="Tritt A."/>
            <person name="Sun H."/>
            <person name="Haridas S."/>
            <person name="LaButti K."/>
            <person name="Ohm R.A."/>
            <person name="Kues U."/>
            <person name="Blanchette R.A."/>
            <person name="Grigoriev I.V."/>
            <person name="Minto R.E."/>
            <person name="Hibbett D.S."/>
        </authorList>
    </citation>
    <scope>NUCLEOTIDE SEQUENCE [LARGE SCALE GENOMIC DNA]</scope>
    <source>
        <strain evidence="2 3">FP15055 ss-10</strain>
    </source>
</reference>
<sequence length="175" mass="19563">MRSVVMKVGDKNLEGALYRMTGPASERLIMQIRKALRVGYYGVPPAHEQLQEAAHKHLTRKTPVSTNSIRLHVELSNPKRDAPNSDCQCDGRSAHQLNIHSSLPASLLSPSFLRLTTPASNAHRRISKCAETDLHHAQCNSQHELIREQDQRARPSSNGIERAYRAHEDSGKLCC</sequence>
<dbReference type="Proteomes" id="UP000054007">
    <property type="component" value="Unassembled WGS sequence"/>
</dbReference>
<name>A0A0D7B4F0_9AGAR</name>
<dbReference type="EMBL" id="KN880606">
    <property type="protein sequence ID" value="KIY65064.1"/>
    <property type="molecule type" value="Genomic_DNA"/>
</dbReference>
<proteinExistence type="predicted"/>
<evidence type="ECO:0000313" key="3">
    <source>
        <dbReference type="Proteomes" id="UP000054007"/>
    </source>
</evidence>
<dbReference type="AlphaFoldDB" id="A0A0D7B4F0"/>
<organism evidence="2 3">
    <name type="scientific">Cylindrobasidium torrendii FP15055 ss-10</name>
    <dbReference type="NCBI Taxonomy" id="1314674"/>
    <lineage>
        <taxon>Eukaryota</taxon>
        <taxon>Fungi</taxon>
        <taxon>Dikarya</taxon>
        <taxon>Basidiomycota</taxon>
        <taxon>Agaricomycotina</taxon>
        <taxon>Agaricomycetes</taxon>
        <taxon>Agaricomycetidae</taxon>
        <taxon>Agaricales</taxon>
        <taxon>Marasmiineae</taxon>
        <taxon>Physalacriaceae</taxon>
        <taxon>Cylindrobasidium</taxon>
    </lineage>
</organism>
<accession>A0A0D7B4F0</accession>